<dbReference type="Proteomes" id="UP000708208">
    <property type="component" value="Unassembled WGS sequence"/>
</dbReference>
<feature type="region of interest" description="Disordered" evidence="1">
    <location>
        <begin position="286"/>
        <end position="346"/>
    </location>
</feature>
<evidence type="ECO:0000313" key="4">
    <source>
        <dbReference type="Proteomes" id="UP000708208"/>
    </source>
</evidence>
<reference evidence="3" key="1">
    <citation type="submission" date="2021-06" db="EMBL/GenBank/DDBJ databases">
        <authorList>
            <person name="Hodson N. C."/>
            <person name="Mongue J. A."/>
            <person name="Jaron S. K."/>
        </authorList>
    </citation>
    <scope>NUCLEOTIDE SEQUENCE</scope>
</reference>
<keyword evidence="4" id="KW-1185">Reference proteome</keyword>
<feature type="signal peptide" evidence="2">
    <location>
        <begin position="1"/>
        <end position="18"/>
    </location>
</feature>
<organism evidence="3 4">
    <name type="scientific">Allacma fusca</name>
    <dbReference type="NCBI Taxonomy" id="39272"/>
    <lineage>
        <taxon>Eukaryota</taxon>
        <taxon>Metazoa</taxon>
        <taxon>Ecdysozoa</taxon>
        <taxon>Arthropoda</taxon>
        <taxon>Hexapoda</taxon>
        <taxon>Collembola</taxon>
        <taxon>Symphypleona</taxon>
        <taxon>Sminthuridae</taxon>
        <taxon>Allacma</taxon>
    </lineage>
</organism>
<dbReference type="AlphaFoldDB" id="A0A8J2JMV0"/>
<evidence type="ECO:0000256" key="2">
    <source>
        <dbReference type="SAM" id="SignalP"/>
    </source>
</evidence>
<protein>
    <submittedName>
        <fullName evidence="3">Uncharacterized protein</fullName>
    </submittedName>
</protein>
<accession>A0A8J2JMV0</accession>
<sequence>MHLNLCLDLKILFLSTVAFQLVLPISAGTRSLPKTKTSLGKSVTKKFTRIPITNIERPPVLSASEKKSGMYDDAGVTLPPMKSKPRPKVPVPLNKLDLLGSLRRFKSAFSRISNAVTNKNSSWVSEARYMDGWMEGAMVPMTFLLMAAFIMDILQRLFPLPYATFVSQAYGKNPVATVGTTTQPTDLTKVQVNTPLGNFGIETNENDGFNLFGRSQQGNPQIVPSSVPYGNSNTTSNDDPRMNYYLNSILSADQTPPVISEGVSYGIPIVDNMGWGYNGYLPGPGPIPGPTDFGNNNQNPGSNNNGMDTTTTDNNKQGGYGYNDDSKTTSGGYGSSDATGTNDPLAGASELESFVEIPSGSEPLQQDIPSTYFTSSINDMNEIPLDNLDLLEYYAQLEDVSKSLWNRRKRSTTDKSLLE</sequence>
<dbReference type="EMBL" id="CAJVCH010083023">
    <property type="protein sequence ID" value="CAG7721797.1"/>
    <property type="molecule type" value="Genomic_DNA"/>
</dbReference>
<feature type="compositionally biased region" description="Low complexity" evidence="1">
    <location>
        <begin position="294"/>
        <end position="315"/>
    </location>
</feature>
<evidence type="ECO:0000313" key="3">
    <source>
        <dbReference type="EMBL" id="CAG7721797.1"/>
    </source>
</evidence>
<gene>
    <name evidence="3" type="ORF">AFUS01_LOCUS10988</name>
</gene>
<comment type="caution">
    <text evidence="3">The sequence shown here is derived from an EMBL/GenBank/DDBJ whole genome shotgun (WGS) entry which is preliminary data.</text>
</comment>
<keyword evidence="2" id="KW-0732">Signal</keyword>
<name>A0A8J2JMV0_9HEXA</name>
<feature type="chain" id="PRO_5035199847" evidence="2">
    <location>
        <begin position="19"/>
        <end position="419"/>
    </location>
</feature>
<proteinExistence type="predicted"/>
<evidence type="ECO:0000256" key="1">
    <source>
        <dbReference type="SAM" id="MobiDB-lite"/>
    </source>
</evidence>